<dbReference type="GO" id="GO:0006260">
    <property type="term" value="P:DNA replication"/>
    <property type="evidence" value="ECO:0007669"/>
    <property type="project" value="InterPro"/>
</dbReference>
<dbReference type="PANTHER" id="PTHR38767:SF1">
    <property type="entry name" value="DNA POLYMERASE III SUBUNIT CHI"/>
    <property type="match status" value="1"/>
</dbReference>
<dbReference type="EMBL" id="CP004885">
    <property type="protein sequence ID" value="AGX88097.1"/>
    <property type="molecule type" value="Genomic_DNA"/>
</dbReference>
<dbReference type="KEGG" id="cbx:Cenrod_2025"/>
<evidence type="ECO:0000313" key="2">
    <source>
        <dbReference type="Proteomes" id="UP000017184"/>
    </source>
</evidence>
<dbReference type="InterPro" id="IPR036768">
    <property type="entry name" value="PolIII_chi_sf"/>
</dbReference>
<dbReference type="Gene3D" id="3.40.50.10110">
    <property type="entry name" value="DNA polymerase III subunit chi"/>
    <property type="match status" value="1"/>
</dbReference>
<organism evidence="1 2">
    <name type="scientific">Candidatus Symbiobacter mobilis CR</name>
    <dbReference type="NCBI Taxonomy" id="946483"/>
    <lineage>
        <taxon>Bacteria</taxon>
        <taxon>Pseudomonadati</taxon>
        <taxon>Pseudomonadota</taxon>
        <taxon>Betaproteobacteria</taxon>
        <taxon>Burkholderiales</taxon>
        <taxon>Comamonadaceae</taxon>
    </lineage>
</organism>
<name>U5N9L3_9BURK</name>
<dbReference type="eggNOG" id="COG2927">
    <property type="taxonomic scope" value="Bacteria"/>
</dbReference>
<dbReference type="OrthoDB" id="5297568at2"/>
<evidence type="ECO:0000313" key="1">
    <source>
        <dbReference type="EMBL" id="AGX88097.1"/>
    </source>
</evidence>
<dbReference type="RefSeq" id="WP_022774982.1">
    <property type="nucleotide sequence ID" value="NC_022576.1"/>
</dbReference>
<dbReference type="InterPro" id="IPR007459">
    <property type="entry name" value="DNA_pol3_chi"/>
</dbReference>
<dbReference type="GO" id="GO:0003887">
    <property type="term" value="F:DNA-directed DNA polymerase activity"/>
    <property type="evidence" value="ECO:0007669"/>
    <property type="project" value="InterPro"/>
</dbReference>
<proteinExistence type="predicted"/>
<protein>
    <submittedName>
        <fullName evidence="1">DNA polymerase III subunit chi</fullName>
    </submittedName>
</protein>
<dbReference type="Pfam" id="PF04364">
    <property type="entry name" value="DNA_pol3_chi"/>
    <property type="match status" value="1"/>
</dbReference>
<dbReference type="AlphaFoldDB" id="U5N9L3"/>
<accession>U5N9L3</accession>
<dbReference type="STRING" id="946483.Cenrod_2025"/>
<dbReference type="GO" id="GO:0003677">
    <property type="term" value="F:DNA binding"/>
    <property type="evidence" value="ECO:0007669"/>
    <property type="project" value="InterPro"/>
</dbReference>
<reference evidence="1 2" key="1">
    <citation type="journal article" date="2013" name="Genome Biol.">
        <title>Genomic analysis reveals key aspects of prokaryotic symbiosis in the phototrophic consortium "Chlorochromatium aggregatum".</title>
        <authorList>
            <person name="Liu Z."/>
            <person name="Muller J."/>
            <person name="Li T."/>
            <person name="Alvey R.M."/>
            <person name="Vogl K."/>
            <person name="Frigaard N.U."/>
            <person name="Rockwell N.C."/>
            <person name="Boyd E.S."/>
            <person name="Tomsho L.P."/>
            <person name="Schuster S.C."/>
            <person name="Henke P."/>
            <person name="Rohde M."/>
            <person name="Overmann J."/>
            <person name="Bryant D.A."/>
        </authorList>
    </citation>
    <scope>NUCLEOTIDE SEQUENCE [LARGE SCALE GENOMIC DNA]</scope>
    <source>
        <strain evidence="1">CR</strain>
    </source>
</reference>
<dbReference type="HOGENOM" id="CLU_131584_2_0_4"/>
<gene>
    <name evidence="1" type="primary">holC</name>
    <name evidence="1" type="ORF">Cenrod_2025</name>
</gene>
<dbReference type="Proteomes" id="UP000017184">
    <property type="component" value="Chromosome"/>
</dbReference>
<dbReference type="SUPFAM" id="SSF102400">
    <property type="entry name" value="DNA polymerase III chi subunit"/>
    <property type="match status" value="1"/>
</dbReference>
<dbReference type="GO" id="GO:0032298">
    <property type="term" value="P:positive regulation of DNA-templated DNA replication initiation"/>
    <property type="evidence" value="ECO:0007669"/>
    <property type="project" value="TreeGrafter"/>
</dbReference>
<dbReference type="PANTHER" id="PTHR38767">
    <property type="entry name" value="DNA POLYMERASE III SUBUNIT CHI"/>
    <property type="match status" value="1"/>
</dbReference>
<keyword evidence="2" id="KW-1185">Reference proteome</keyword>
<sequence length="143" mass="15964">MAEVSFHLHVGDRLDYARRLLHKAVRQEKTVWVRGDAQTLDELDASLWSQGAFLPHCRGGAPYGVLARTPIVLDPAAPPWSEDVAAQAFLLNLGADVAQEFPRYARVIEIVGQDEEDKRQARRRWKHYAAAGVVPTTHQQGDA</sequence>